<dbReference type="GO" id="GO:0008641">
    <property type="term" value="F:ubiquitin-like modifier activating enzyme activity"/>
    <property type="evidence" value="ECO:0007669"/>
    <property type="project" value="InterPro"/>
</dbReference>
<dbReference type="PANTHER" id="PTHR10953">
    <property type="entry name" value="UBIQUITIN-ACTIVATING ENZYME E1"/>
    <property type="match status" value="1"/>
</dbReference>
<organism evidence="2 3">
    <name type="scientific">Methanomethylophilus alvi</name>
    <dbReference type="NCBI Taxonomy" id="1291540"/>
    <lineage>
        <taxon>Archaea</taxon>
        <taxon>Methanobacteriati</taxon>
        <taxon>Thermoplasmatota</taxon>
        <taxon>Thermoplasmata</taxon>
        <taxon>Methanomassiliicoccales</taxon>
        <taxon>Methanomethylophilaceae</taxon>
        <taxon>Methanomethylophilus</taxon>
    </lineage>
</organism>
<dbReference type="GO" id="GO:0005737">
    <property type="term" value="C:cytoplasm"/>
    <property type="evidence" value="ECO:0007669"/>
    <property type="project" value="TreeGrafter"/>
</dbReference>
<evidence type="ECO:0000259" key="1">
    <source>
        <dbReference type="Pfam" id="PF00899"/>
    </source>
</evidence>
<sequence length="262" mass="28365">MGVEDPSGQDGDGIPSWYDGNRVAKARVLLVGAGSLGEETALALYGRGFRRVLMVDPGTVGRDDIGHLALVGEEDVGGFRSEVSAKNMAASTSCPGFTYHVGRVRELEGWNFEVIVGCTGDTRTRLFVNGRARLYHIPYVDTAVDGKRGKIQTVLAAGPCAECGMNRFRTRGLNARPSFEQPAPRRRVDPQTAKVVASMASEEALRIACGRQDLCTKGVVYYDGADGSVRTISLNVDPRCSNHEGERWKQTLKSLMQGTGRL</sequence>
<dbReference type="OMA" id="CYECTMS"/>
<evidence type="ECO:0000313" key="2">
    <source>
        <dbReference type="EMBL" id="AYQ55577.1"/>
    </source>
</evidence>
<dbReference type="EMBL" id="CP017686">
    <property type="protein sequence ID" value="AYQ55577.1"/>
    <property type="molecule type" value="Genomic_DNA"/>
</dbReference>
<dbReference type="InterPro" id="IPR000594">
    <property type="entry name" value="ThiF_NAD_FAD-bd"/>
</dbReference>
<dbReference type="GO" id="GO:0016779">
    <property type="term" value="F:nucleotidyltransferase activity"/>
    <property type="evidence" value="ECO:0007669"/>
    <property type="project" value="TreeGrafter"/>
</dbReference>
<reference evidence="2 3" key="1">
    <citation type="submission" date="2016-10" db="EMBL/GenBank/DDBJ databases">
        <title>Complete genome of the TMA-utilizing, human hosted archaeon Methanomethylophilus alvus Gen. nov, sp. nov., strain Mx-05, derived from a pure culture.</title>
        <authorList>
            <person name="Brugere J.-F."/>
            <person name="Ben Hania W."/>
            <person name="Chaudhary P.P."/>
            <person name="Gaci N."/>
            <person name="Borrel G."/>
            <person name="Cao Van Tuat L."/>
            <person name="Fardeau M.-L."/>
            <person name="Harris H.M.B."/>
            <person name="O'Toole P.W."/>
            <person name="Ollivier B."/>
        </authorList>
    </citation>
    <scope>NUCLEOTIDE SEQUENCE [LARGE SCALE GENOMIC DNA]</scope>
    <source>
        <strain evidence="2 3">Mx-05</strain>
    </source>
</reference>
<dbReference type="SUPFAM" id="SSF69572">
    <property type="entry name" value="Activating enzymes of the ubiquitin-like proteins"/>
    <property type="match status" value="1"/>
</dbReference>
<feature type="domain" description="THIF-type NAD/FAD binding fold" evidence="1">
    <location>
        <begin position="22"/>
        <end position="241"/>
    </location>
</feature>
<proteinExistence type="predicted"/>
<gene>
    <name evidence="2" type="ORF">BKD89_07205</name>
</gene>
<protein>
    <recommendedName>
        <fullName evidence="1">THIF-type NAD/FAD binding fold domain-containing protein</fullName>
    </recommendedName>
</protein>
<dbReference type="InterPro" id="IPR035985">
    <property type="entry name" value="Ubiquitin-activating_enz"/>
</dbReference>
<name>A0A3G3II89_9ARCH</name>
<dbReference type="RefSeq" id="WP_015505353.1">
    <property type="nucleotide sequence ID" value="NZ_CAYARO010000001.1"/>
</dbReference>
<evidence type="ECO:0000313" key="3">
    <source>
        <dbReference type="Proteomes" id="UP000273278"/>
    </source>
</evidence>
<dbReference type="GO" id="GO:0004792">
    <property type="term" value="F:thiosulfate-cyanide sulfurtransferase activity"/>
    <property type="evidence" value="ECO:0007669"/>
    <property type="project" value="TreeGrafter"/>
</dbReference>
<dbReference type="InterPro" id="IPR045886">
    <property type="entry name" value="ThiF/MoeB/HesA"/>
</dbReference>
<dbReference type="Pfam" id="PF00899">
    <property type="entry name" value="ThiF"/>
    <property type="match status" value="1"/>
</dbReference>
<dbReference type="Gene3D" id="3.40.50.720">
    <property type="entry name" value="NAD(P)-binding Rossmann-like Domain"/>
    <property type="match status" value="1"/>
</dbReference>
<accession>A0A3G3II89</accession>
<dbReference type="PANTHER" id="PTHR10953:SF102">
    <property type="entry name" value="ADENYLYLTRANSFERASE AND SULFURTRANSFERASE MOCS3"/>
    <property type="match status" value="1"/>
</dbReference>
<dbReference type="GeneID" id="41322239"/>
<dbReference type="AlphaFoldDB" id="A0A3G3II89"/>
<dbReference type="Proteomes" id="UP000273278">
    <property type="component" value="Chromosome"/>
</dbReference>